<gene>
    <name evidence="5" type="ORF">C8N40_11063</name>
</gene>
<name>A0A2T5YDK5_9BACT</name>
<evidence type="ECO:0000313" key="6">
    <source>
        <dbReference type="Proteomes" id="UP000244225"/>
    </source>
</evidence>
<dbReference type="GO" id="GO:0008199">
    <property type="term" value="F:ferric iron binding"/>
    <property type="evidence" value="ECO:0007669"/>
    <property type="project" value="InterPro"/>
</dbReference>
<organism evidence="5 6">
    <name type="scientific">Pontibacter mucosus</name>
    <dbReference type="NCBI Taxonomy" id="1649266"/>
    <lineage>
        <taxon>Bacteria</taxon>
        <taxon>Pseudomonadati</taxon>
        <taxon>Bacteroidota</taxon>
        <taxon>Cytophagia</taxon>
        <taxon>Cytophagales</taxon>
        <taxon>Hymenobacteraceae</taxon>
        <taxon>Pontibacter</taxon>
    </lineage>
</organism>
<feature type="domain" description="Intradiol ring-cleavage dioxygenases" evidence="4">
    <location>
        <begin position="71"/>
        <end position="185"/>
    </location>
</feature>
<keyword evidence="3" id="KW-0560">Oxidoreductase</keyword>
<dbReference type="PANTHER" id="PTHR33711:SF10">
    <property type="entry name" value="INTRADIOL RING-CLEAVAGE DIOXYGENASES DOMAIN-CONTAINING PROTEIN"/>
    <property type="match status" value="1"/>
</dbReference>
<keyword evidence="2 5" id="KW-0223">Dioxygenase</keyword>
<evidence type="ECO:0000256" key="3">
    <source>
        <dbReference type="ARBA" id="ARBA00023002"/>
    </source>
</evidence>
<dbReference type="EMBL" id="QBKI01000010">
    <property type="protein sequence ID" value="PTX14635.1"/>
    <property type="molecule type" value="Genomic_DNA"/>
</dbReference>
<dbReference type="AlphaFoldDB" id="A0A2T5YDK5"/>
<evidence type="ECO:0000256" key="1">
    <source>
        <dbReference type="ARBA" id="ARBA00007825"/>
    </source>
</evidence>
<comment type="similarity">
    <text evidence="1">Belongs to the intradiol ring-cleavage dioxygenase family.</text>
</comment>
<comment type="caution">
    <text evidence="5">The sequence shown here is derived from an EMBL/GenBank/DDBJ whole genome shotgun (WGS) entry which is preliminary data.</text>
</comment>
<proteinExistence type="inferred from homology"/>
<dbReference type="InterPro" id="IPR050770">
    <property type="entry name" value="Intradiol_RC_Dioxygenase"/>
</dbReference>
<dbReference type="Gene3D" id="2.60.130.10">
    <property type="entry name" value="Aromatic compound dioxygenase"/>
    <property type="match status" value="1"/>
</dbReference>
<dbReference type="OrthoDB" id="933561at2"/>
<keyword evidence="6" id="KW-1185">Reference proteome</keyword>
<dbReference type="InterPro" id="IPR000627">
    <property type="entry name" value="Intradiol_dOase_C"/>
</dbReference>
<sequence length="227" mass="24877">MLIHPNRCLPALLILLLGAGCNGQVNGNLGKEAASATPQGSSRVGGNCDTCELMYIGIPESINATDTSAAWKEPGQKLLISGTVYMPDGITPASGVILYYWQTNSEGVYKTSDELDQKIEPHGHIRGWVKSGEEGEFNIYTTRPGAYPGRKDPQHIHILVKEPNLPNEYYIDDILFEGDPRLTSDWRRNLENRGGSGIVQTKLENGVQVAERNIILGLNIPDYPTSE</sequence>
<evidence type="ECO:0000256" key="2">
    <source>
        <dbReference type="ARBA" id="ARBA00022964"/>
    </source>
</evidence>
<protein>
    <submittedName>
        <fullName evidence="5">Protocatechuate 3,4-dioxygenase beta subunit</fullName>
    </submittedName>
</protein>
<dbReference type="Proteomes" id="UP000244225">
    <property type="component" value="Unassembled WGS sequence"/>
</dbReference>
<dbReference type="InterPro" id="IPR015889">
    <property type="entry name" value="Intradiol_dOase_core"/>
</dbReference>
<dbReference type="SUPFAM" id="SSF49482">
    <property type="entry name" value="Aromatic compound dioxygenase"/>
    <property type="match status" value="1"/>
</dbReference>
<reference evidence="5 6" key="1">
    <citation type="submission" date="2018-04" db="EMBL/GenBank/DDBJ databases">
        <title>Genomic Encyclopedia of Archaeal and Bacterial Type Strains, Phase II (KMG-II): from individual species to whole genera.</title>
        <authorList>
            <person name="Goeker M."/>
        </authorList>
    </citation>
    <scope>NUCLEOTIDE SEQUENCE [LARGE SCALE GENOMIC DNA]</scope>
    <source>
        <strain evidence="5 6">DSM 100162</strain>
    </source>
</reference>
<evidence type="ECO:0000259" key="4">
    <source>
        <dbReference type="Pfam" id="PF00775"/>
    </source>
</evidence>
<accession>A0A2T5YDK5</accession>
<dbReference type="GO" id="GO:0016702">
    <property type="term" value="F:oxidoreductase activity, acting on single donors with incorporation of molecular oxygen, incorporation of two atoms of oxygen"/>
    <property type="evidence" value="ECO:0007669"/>
    <property type="project" value="InterPro"/>
</dbReference>
<evidence type="ECO:0000313" key="5">
    <source>
        <dbReference type="EMBL" id="PTX14635.1"/>
    </source>
</evidence>
<dbReference type="PROSITE" id="PS51257">
    <property type="entry name" value="PROKAR_LIPOPROTEIN"/>
    <property type="match status" value="1"/>
</dbReference>
<dbReference type="Pfam" id="PF00775">
    <property type="entry name" value="Dioxygenase_C"/>
    <property type="match status" value="1"/>
</dbReference>
<dbReference type="PANTHER" id="PTHR33711">
    <property type="entry name" value="DIOXYGENASE, PUTATIVE (AFU_ORTHOLOGUE AFUA_2G02910)-RELATED"/>
    <property type="match status" value="1"/>
</dbReference>